<dbReference type="PANTHER" id="PTHR33706">
    <property type="entry name" value="MORN VARIANT REPEAT PROTEIN"/>
    <property type="match status" value="1"/>
</dbReference>
<dbReference type="SUPFAM" id="SSF82185">
    <property type="entry name" value="Histone H3 K4-specific methyltransferase SET7/9 N-terminal domain"/>
    <property type="match status" value="3"/>
</dbReference>
<evidence type="ECO:0000313" key="2">
    <source>
        <dbReference type="Proteomes" id="UP001201449"/>
    </source>
</evidence>
<evidence type="ECO:0000313" key="1">
    <source>
        <dbReference type="EMBL" id="MCF1751367.1"/>
    </source>
</evidence>
<organism evidence="1 2">
    <name type="scientific">Mariniradius sediminis</name>
    <dbReference type="NCBI Taxonomy" id="2909237"/>
    <lineage>
        <taxon>Bacteria</taxon>
        <taxon>Pseudomonadati</taxon>
        <taxon>Bacteroidota</taxon>
        <taxon>Cytophagia</taxon>
        <taxon>Cytophagales</taxon>
        <taxon>Cyclobacteriaceae</taxon>
        <taxon>Mariniradius</taxon>
    </lineage>
</organism>
<reference evidence="1 2" key="1">
    <citation type="submission" date="2022-01" db="EMBL/GenBank/DDBJ databases">
        <title>Mariniradius saccharolyticus sp. nov., isolated from sediment of a river.</title>
        <authorList>
            <person name="Liu H."/>
        </authorList>
    </citation>
    <scope>NUCLEOTIDE SEQUENCE [LARGE SCALE GENOMIC DNA]</scope>
    <source>
        <strain evidence="1 2">RY-2</strain>
    </source>
</reference>
<accession>A0ABS9BTJ4</accession>
<dbReference type="Proteomes" id="UP001201449">
    <property type="component" value="Unassembled WGS sequence"/>
</dbReference>
<comment type="caution">
    <text evidence="1">The sequence shown here is derived from an EMBL/GenBank/DDBJ whole genome shotgun (WGS) entry which is preliminary data.</text>
</comment>
<protein>
    <recommendedName>
        <fullName evidence="3">Antitoxin component YwqK of the YwqJK toxin-antitoxin module</fullName>
    </recommendedName>
</protein>
<dbReference type="EMBL" id="JAKEVZ010000006">
    <property type="protein sequence ID" value="MCF1751367.1"/>
    <property type="molecule type" value="Genomic_DNA"/>
</dbReference>
<dbReference type="Gene3D" id="3.90.930.1">
    <property type="match status" value="1"/>
</dbReference>
<dbReference type="RefSeq" id="WP_234861358.1">
    <property type="nucleotide sequence ID" value="NZ_JAKEVZ010000006.1"/>
</dbReference>
<evidence type="ECO:0008006" key="3">
    <source>
        <dbReference type="Google" id="ProtNLM"/>
    </source>
</evidence>
<proteinExistence type="predicted"/>
<sequence length="785" mass="90879">MSRFVLSLAFSLFYLSTVFGQKLTINELTNLGRKKNWEEINQFLMSKGWVYYDSEKGSSQEYSTITWSYNKDSFSDKAQAWFYLFTYEGYPNKISYSFFNQDSYSLIQSNLGPSGFKLVESKIEDNQLISTYRNSSFTLNTSTKKRSDSDWTDRTLTAYTITLIRNEGVYDLNNGRKIDYHYGNIVKAEYTLVNGKLHGEFRFFHENGKLMKSGACINGVEHGIFKEYDENGNLEVEYQMVNGQLDGVVRVFEGKNLLTLTTYKNNIKNGPRAEYSYDEGTGELFLRLIGEYLNNEKNGKWELFAYSEGQEILLTIENYKNGSLNGPFQDVKGDSLILGSHKNGLLDGDYKVYLDHIRFLVGGIIRTDTSKLSLVTEGSFQDGLESGYWRNYGVTGTILSEGAYTQGKKTGEWKYYYERLLDSEGNVRPYSNQLFLVQSYSNGKLNGKSIRYSYLFEEEIDCQQSSEKGGEVSVCKEIRETKVNETSNFIDDKLNGEYELLDSVKNLIVRGVYVDGVKEGEWLHRYTNQDLDGETISYFQKGNYKKDKREGEWIQFMEEGHILETLNYLEGEYHGEHIKWNGFKRPREIIKFDSGSIVELVRFDSLGIEPSRRYEIFNASSEGYHCRLTEYTQGGYVSQVYWSKTESRLDQDWFELTFLLSIDDEIGDGTKGFKDGEFKIMNNANQPILLGGYFKHYKTGKWIQYFYDQGLKMELDYNEGINPRERYYRLDGSAFTGEFFQIDESNNIKEVVKIKGGVRNGITVFVDLNNNKTIRTERYKDGRLN</sequence>
<gene>
    <name evidence="1" type="ORF">L0U89_09830</name>
</gene>
<name>A0ABS9BTJ4_9BACT</name>
<dbReference type="PANTHER" id="PTHR33706:SF1">
    <property type="entry name" value="TPR REPEAT PROTEIN"/>
    <property type="match status" value="1"/>
</dbReference>
<keyword evidence="2" id="KW-1185">Reference proteome</keyword>
<dbReference type="Gene3D" id="2.20.110.10">
    <property type="entry name" value="Histone H3 K4-specific methyltransferase SET7/9 N-terminal domain"/>
    <property type="match status" value="2"/>
</dbReference>